<dbReference type="PROSITE" id="PS00107">
    <property type="entry name" value="PROTEIN_KINASE_ATP"/>
    <property type="match status" value="1"/>
</dbReference>
<dbReference type="Pfam" id="PF12745">
    <property type="entry name" value="HGTP_anticodon2"/>
    <property type="match status" value="1"/>
</dbReference>
<dbReference type="Gene3D" id="3.30.200.20">
    <property type="entry name" value="Phosphorylase Kinase, domain 1"/>
    <property type="match status" value="1"/>
</dbReference>
<feature type="binding site" evidence="11">
    <location>
        <position position="625"/>
    </location>
    <ligand>
        <name>ATP</name>
        <dbReference type="ChEBI" id="CHEBI:30616"/>
    </ligand>
</feature>
<evidence type="ECO:0000256" key="3">
    <source>
        <dbReference type="ARBA" id="ARBA00022679"/>
    </source>
</evidence>
<dbReference type="GO" id="GO:0005634">
    <property type="term" value="C:nucleus"/>
    <property type="evidence" value="ECO:0007669"/>
    <property type="project" value="TreeGrafter"/>
</dbReference>
<dbReference type="Pfam" id="PF00069">
    <property type="entry name" value="Pkinase"/>
    <property type="match status" value="3"/>
</dbReference>
<dbReference type="EC" id="2.7.11.1" evidence="1"/>
<keyword evidence="5 17" id="KW-0418">Kinase</keyword>
<dbReference type="InterPro" id="IPR000719">
    <property type="entry name" value="Prot_kinase_dom"/>
</dbReference>
<evidence type="ECO:0000256" key="8">
    <source>
        <dbReference type="ARBA" id="ARBA00047899"/>
    </source>
</evidence>
<dbReference type="Gene3D" id="3.10.110.10">
    <property type="entry name" value="Ubiquitin Conjugating Enzyme"/>
    <property type="match status" value="1"/>
</dbReference>
<evidence type="ECO:0000256" key="2">
    <source>
        <dbReference type="ARBA" id="ARBA00022527"/>
    </source>
</evidence>
<dbReference type="GO" id="GO:0005524">
    <property type="term" value="F:ATP binding"/>
    <property type="evidence" value="ECO:0007669"/>
    <property type="project" value="UniProtKB-UniRule"/>
</dbReference>
<dbReference type="PANTHER" id="PTHR11042">
    <property type="entry name" value="EUKARYOTIC TRANSLATION INITIATION FACTOR 2-ALPHA KINASE EIF2-ALPHA KINASE -RELATED"/>
    <property type="match status" value="1"/>
</dbReference>
<dbReference type="GO" id="GO:0004694">
    <property type="term" value="F:eukaryotic translation initiation factor 2alpha kinase activity"/>
    <property type="evidence" value="ECO:0007669"/>
    <property type="project" value="InterPro"/>
</dbReference>
<dbReference type="InterPro" id="IPR024435">
    <property type="entry name" value="HisRS-related_dom"/>
</dbReference>
<name>A0AAN9YRC8_9PEZI</name>
<evidence type="ECO:0000256" key="6">
    <source>
        <dbReference type="ARBA" id="ARBA00022840"/>
    </source>
</evidence>
<dbReference type="Pfam" id="PF05773">
    <property type="entry name" value="RWD"/>
    <property type="match status" value="1"/>
</dbReference>
<evidence type="ECO:0000313" key="17">
    <source>
        <dbReference type="EMBL" id="KAK7751250.1"/>
    </source>
</evidence>
<dbReference type="Gene3D" id="3.40.50.800">
    <property type="entry name" value="Anticodon-binding domain"/>
    <property type="match status" value="1"/>
</dbReference>
<dbReference type="FunFam" id="3.10.110.10:FF:000050">
    <property type="entry name" value="eIF-2-alpha kinase GCN2"/>
    <property type="match status" value="1"/>
</dbReference>
<dbReference type="InterPro" id="IPR016135">
    <property type="entry name" value="UBQ-conjugating_enzyme/RWD"/>
</dbReference>
<reference evidence="17 18" key="1">
    <citation type="submission" date="2024-02" db="EMBL/GenBank/DDBJ databases">
        <title>De novo assembly and annotation of 12 fungi associated with fruit tree decline syndrome in Ontario, Canada.</title>
        <authorList>
            <person name="Sulman M."/>
            <person name="Ellouze W."/>
            <person name="Ilyukhin E."/>
        </authorList>
    </citation>
    <scope>NUCLEOTIDE SEQUENCE [LARGE SCALE GENOMIC DNA]</scope>
    <source>
        <strain evidence="17 18">M11/M66-122</strain>
    </source>
</reference>
<dbReference type="SUPFAM" id="SSF55681">
    <property type="entry name" value="Class II aaRS and biotin synthetases"/>
    <property type="match status" value="1"/>
</dbReference>
<dbReference type="FunFam" id="3.40.50.800:FF:000009">
    <property type="entry name" value="Eukaryotic translation initiation factor 2-alpha kinase"/>
    <property type="match status" value="1"/>
</dbReference>
<evidence type="ECO:0000256" key="13">
    <source>
        <dbReference type="SAM" id="Coils"/>
    </source>
</evidence>
<sequence length="1569" mass="175206">MAWKSKPQKAPSQPNKKNAGDLSFPGLKPTTPDAGNKTEYVSIQNEEIMVLQSIYGDDFIEHKAANTAWKKSDPSFDIRVRALSDQDLAVTLGVVLTATYPRSAPLLSLKDEGNIRESTAFKLQRFIETKPKTLVASAQGEPILFELTQGIQDILEDAAQARAQGVERSLEEERAAHEAELARQAREQQEEEERKRQDAAKEEERMMQDMIQKEVERQRTKAKESKKRNRRPSTTNYASEDSRLSEASKVEFDQMCEINNSAGTVFLFDAVVGSVKFRKGQVATTYLVWPDLPHGRDCPSLALKEFELRSTSKELAQFKKQLQVLEGQLEAVKKVSHHNIVELLNFRIDRENTGDESGALSWTARVLMPLADKGSLDELLDLSGQLAIGRVRSWTTDLLTALGHLHNNGIIHQDIHAANILLFRESTGNVVPKLADVAYQKEMHTICRKSSLISPTSVARSAYWIPPEIAGQSRPQFTQKTDVWDLGVVFLQMIFGLDVFQRYQSPAALMGTLSLSSPLHELVARFFKSDPKKRPRAFELSSSEFLATDAPVLLEDTSPLLPPQSMNSLSPGFPIRSRRRDSSTRRQTLSRYTEDFVEEGRLGKGGFGEVVKARKKLDGQIYAIKKITQRSQSSLTEVLKEVRLLSQISHPAVVRYYNTWLEEIPDLSDSEDEVSTEDSDDEESEDTVSQNIDIQFTTSAGGLDFISSSGYPNIESGSDDSESEDDDEDDEDLDDSSDEETSSVKDRLANAPSPTKMRGDQRRSKTIMYISMEYCDKRTLRDLIQRNMWHNTEEVWRLFRQILEGLVHIHGLNIVHRDLKPENIFIGLGPDGSNNVKIGDFGLATTGQFALDKAVADNTDSNDMTRSIDQVQTDIIQSLVTHDVKQRPSSADLLRSGKLPIQMEDETTRRALASLTSNASPYYPKVVSTLFSQSLEPTKDYTYDMSMTQPTPTELFHQGVVKEELTAIFRHHGAVETARNSLYPLSSHYSSINDIVQLLDQNGTVVQLPYDLMLGSARTLAKLSKPVVRKSFTFGSVYRDKHNGGQPVMFGEVDFDIISENTLDLALKEAEAIKVLDEIVDSFPSRSPMCFHLGHSDLLQLIFEFCNVGLNARQSVANTLSKLNIYSWTFQKIRAELRSPLIGISGTSIDDLMRFDFRDTPGKAITRLKAIFEGSSMYERLQSTLAHLKAVVEYTKRLGVHAKIYINPLSSLKENFFSGGLLFQCIVDKKGRDVFAAGGRYDGLIRAHRPKIGNQAEGLHAVGFSLAWEKLARYPKGGSGKAFLKKPEEEPQGIFNNTKRCDVLVASFDPEVLRSTGVQVLSALWSHDVSAELANDARTPDELVLRNRDETYSWIIMIKQDSVLKIKTMDRKDVPDLEIPMTELFSWLRTALRERGSRHHTAGARQHEAAAGGTSSGSGGGGAAGAHHHHQAGGSAGASFTANSEQDVRVLVAGTRSKKFNRQMVIEQAQANAAALLRGFLDGPIAAVETSDAVLDLVRDAPLSDPERWRRVEQSVDKNEKRYVREIHDMLASWRTSWEQGLGSGGGGVRHAFVYNFRTTKCIYYDLGL</sequence>
<evidence type="ECO:0000256" key="14">
    <source>
        <dbReference type="SAM" id="MobiDB-lite"/>
    </source>
</evidence>
<dbReference type="InterPro" id="IPR041715">
    <property type="entry name" value="HisRS-like_core"/>
</dbReference>
<dbReference type="PANTHER" id="PTHR11042:SF136">
    <property type="entry name" value="EIF-2-ALPHA KINASE GCN2"/>
    <property type="match status" value="1"/>
</dbReference>
<keyword evidence="6 11" id="KW-0067">ATP-binding</keyword>
<keyword evidence="17" id="KW-0396">Initiation factor</keyword>
<keyword evidence="3" id="KW-0808">Transferase</keyword>
<dbReference type="InterPro" id="IPR045864">
    <property type="entry name" value="aa-tRNA-synth_II/BPL/LPL"/>
</dbReference>
<dbReference type="CDD" id="cd14012">
    <property type="entry name" value="PK_eIF2AK_GCN2_rpt1"/>
    <property type="match status" value="1"/>
</dbReference>
<evidence type="ECO:0000256" key="1">
    <source>
        <dbReference type="ARBA" id="ARBA00012513"/>
    </source>
</evidence>
<dbReference type="Proteomes" id="UP001320420">
    <property type="component" value="Unassembled WGS sequence"/>
</dbReference>
<dbReference type="InterPro" id="IPR017441">
    <property type="entry name" value="Protein_kinase_ATP_BS"/>
</dbReference>
<evidence type="ECO:0000259" key="15">
    <source>
        <dbReference type="PROSITE" id="PS50011"/>
    </source>
</evidence>
<gene>
    <name evidence="17" type="primary">GCN2</name>
    <name evidence="17" type="ORF">SLS62_006795</name>
</gene>
<dbReference type="GO" id="GO:0000077">
    <property type="term" value="P:DNA damage checkpoint signaling"/>
    <property type="evidence" value="ECO:0007669"/>
    <property type="project" value="InterPro"/>
</dbReference>
<dbReference type="GO" id="GO:0009893">
    <property type="term" value="P:positive regulation of metabolic process"/>
    <property type="evidence" value="ECO:0007669"/>
    <property type="project" value="UniProtKB-ARBA"/>
</dbReference>
<feature type="compositionally biased region" description="Acidic residues" evidence="14">
    <location>
        <begin position="667"/>
        <end position="686"/>
    </location>
</feature>
<evidence type="ECO:0000256" key="10">
    <source>
        <dbReference type="PIRSR" id="PIRSR000660-1"/>
    </source>
</evidence>
<feature type="compositionally biased region" description="Gly residues" evidence="14">
    <location>
        <begin position="1414"/>
        <end position="1424"/>
    </location>
</feature>
<keyword evidence="18" id="KW-1185">Reference proteome</keyword>
<feature type="binding site" evidence="11">
    <location>
        <begin position="602"/>
        <end position="610"/>
    </location>
    <ligand>
        <name>ATP</name>
        <dbReference type="ChEBI" id="CHEBI:30616"/>
    </ligand>
</feature>
<dbReference type="SMART" id="SM00220">
    <property type="entry name" value="S_TKc"/>
    <property type="match status" value="2"/>
</dbReference>
<dbReference type="EMBL" id="JAKJXP020000052">
    <property type="protein sequence ID" value="KAK7751250.1"/>
    <property type="molecule type" value="Genomic_DNA"/>
</dbReference>
<dbReference type="Gene3D" id="1.10.510.10">
    <property type="entry name" value="Transferase(Phosphotransferase) domain 1"/>
    <property type="match status" value="2"/>
</dbReference>
<evidence type="ECO:0000256" key="7">
    <source>
        <dbReference type="ARBA" id="ARBA00037982"/>
    </source>
</evidence>
<dbReference type="InterPro" id="IPR008271">
    <property type="entry name" value="Ser/Thr_kinase_AS"/>
</dbReference>
<dbReference type="InterPro" id="IPR050339">
    <property type="entry name" value="CC_SR_Kinase"/>
</dbReference>
<dbReference type="SUPFAM" id="SSF54495">
    <property type="entry name" value="UBC-like"/>
    <property type="match status" value="1"/>
</dbReference>
<feature type="region of interest" description="Disordered" evidence="14">
    <location>
        <begin position="166"/>
        <end position="244"/>
    </location>
</feature>
<feature type="domain" description="RWD" evidence="16">
    <location>
        <begin position="46"/>
        <end position="158"/>
    </location>
</feature>
<keyword evidence="13" id="KW-0175">Coiled coil</keyword>
<evidence type="ECO:0000256" key="11">
    <source>
        <dbReference type="PIRSR" id="PIRSR000660-2"/>
    </source>
</evidence>
<dbReference type="Pfam" id="PF13393">
    <property type="entry name" value="tRNA-synt_His"/>
    <property type="match status" value="1"/>
</dbReference>
<feature type="binding site" evidence="12">
    <location>
        <position position="626"/>
    </location>
    <ligand>
        <name>ATP</name>
        <dbReference type="ChEBI" id="CHEBI:30616"/>
    </ligand>
</feature>
<evidence type="ECO:0000256" key="12">
    <source>
        <dbReference type="PROSITE-ProRule" id="PRU10141"/>
    </source>
</evidence>
<organism evidence="17 18">
    <name type="scientific">Diatrype stigma</name>
    <dbReference type="NCBI Taxonomy" id="117547"/>
    <lineage>
        <taxon>Eukaryota</taxon>
        <taxon>Fungi</taxon>
        <taxon>Dikarya</taxon>
        <taxon>Ascomycota</taxon>
        <taxon>Pezizomycotina</taxon>
        <taxon>Sordariomycetes</taxon>
        <taxon>Xylariomycetidae</taxon>
        <taxon>Xylariales</taxon>
        <taxon>Diatrypaceae</taxon>
        <taxon>Diatrype</taxon>
    </lineage>
</organism>
<dbReference type="InterPro" id="IPR011009">
    <property type="entry name" value="Kinase-like_dom_sf"/>
</dbReference>
<dbReference type="GO" id="GO:0003743">
    <property type="term" value="F:translation initiation factor activity"/>
    <property type="evidence" value="ECO:0007669"/>
    <property type="project" value="UniProtKB-KW"/>
</dbReference>
<evidence type="ECO:0000256" key="9">
    <source>
        <dbReference type="ARBA" id="ARBA00048679"/>
    </source>
</evidence>
<keyword evidence="2" id="KW-0723">Serine/threonine-protein kinase</keyword>
<feature type="coiled-coil region" evidence="13">
    <location>
        <begin position="308"/>
        <end position="335"/>
    </location>
</feature>
<feature type="compositionally biased region" description="Acidic residues" evidence="14">
    <location>
        <begin position="717"/>
        <end position="741"/>
    </location>
</feature>
<dbReference type="CDD" id="cd23823">
    <property type="entry name" value="RWD_GCN2"/>
    <property type="match status" value="1"/>
</dbReference>
<proteinExistence type="inferred from homology"/>
<feature type="compositionally biased region" description="Polar residues" evidence="14">
    <location>
        <begin position="690"/>
        <end position="711"/>
    </location>
</feature>
<keyword evidence="4 11" id="KW-0547">Nucleotide-binding</keyword>
<dbReference type="InterPro" id="IPR036621">
    <property type="entry name" value="Anticodon-bd_dom_sf"/>
</dbReference>
<dbReference type="InterPro" id="IPR016255">
    <property type="entry name" value="Gcn2"/>
</dbReference>
<comment type="similarity">
    <text evidence="7">Belongs to the protein kinase superfamily. Ser/Thr protein kinase family. GCN2 subfamily.</text>
</comment>
<dbReference type="FunFam" id="3.30.930.10:FF:000074">
    <property type="entry name" value="Serine/threonine-protein kinase gcn2"/>
    <property type="match status" value="1"/>
</dbReference>
<dbReference type="GO" id="GO:0005737">
    <property type="term" value="C:cytoplasm"/>
    <property type="evidence" value="ECO:0007669"/>
    <property type="project" value="TreeGrafter"/>
</dbReference>
<dbReference type="InterPro" id="IPR006575">
    <property type="entry name" value="RWD_dom"/>
</dbReference>
<dbReference type="PROSITE" id="PS50011">
    <property type="entry name" value="PROTEIN_KINASE_DOM"/>
    <property type="match status" value="2"/>
</dbReference>
<dbReference type="PIRSF" id="PIRSF000660">
    <property type="entry name" value="Ser/Thr_PK_GCN2"/>
    <property type="match status" value="1"/>
</dbReference>
<feature type="region of interest" description="Disordered" evidence="14">
    <location>
        <begin position="1"/>
        <end position="35"/>
    </location>
</feature>
<dbReference type="PROSITE" id="PS50908">
    <property type="entry name" value="RWD"/>
    <property type="match status" value="1"/>
</dbReference>
<evidence type="ECO:0000256" key="4">
    <source>
        <dbReference type="ARBA" id="ARBA00022741"/>
    </source>
</evidence>
<feature type="region of interest" description="Disordered" evidence="14">
    <location>
        <begin position="1396"/>
        <end position="1440"/>
    </location>
</feature>
<dbReference type="SMART" id="SM00591">
    <property type="entry name" value="RWD"/>
    <property type="match status" value="1"/>
</dbReference>
<dbReference type="SUPFAM" id="SSF56112">
    <property type="entry name" value="Protein kinase-like (PK-like)"/>
    <property type="match status" value="2"/>
</dbReference>
<accession>A0AAN9YRC8</accession>
<feature type="domain" description="Protein kinase" evidence="15">
    <location>
        <begin position="596"/>
        <end position="1099"/>
    </location>
</feature>
<evidence type="ECO:0000256" key="5">
    <source>
        <dbReference type="ARBA" id="ARBA00022777"/>
    </source>
</evidence>
<dbReference type="FunFam" id="3.30.200.20:FF:000379">
    <property type="entry name" value="eIF-2-alpha kinase GCN2"/>
    <property type="match status" value="1"/>
</dbReference>
<comment type="catalytic activity">
    <reaction evidence="8">
        <text>L-threonyl-[protein] + ATP = O-phospho-L-threonyl-[protein] + ADP + H(+)</text>
        <dbReference type="Rhea" id="RHEA:46608"/>
        <dbReference type="Rhea" id="RHEA-COMP:11060"/>
        <dbReference type="Rhea" id="RHEA-COMP:11605"/>
        <dbReference type="ChEBI" id="CHEBI:15378"/>
        <dbReference type="ChEBI" id="CHEBI:30013"/>
        <dbReference type="ChEBI" id="CHEBI:30616"/>
        <dbReference type="ChEBI" id="CHEBI:61977"/>
        <dbReference type="ChEBI" id="CHEBI:456216"/>
        <dbReference type="EC" id="2.7.11.1"/>
    </reaction>
</comment>
<feature type="active site" description="Proton acceptor" evidence="10">
    <location>
        <position position="818"/>
    </location>
</feature>
<feature type="region of interest" description="Disordered" evidence="14">
    <location>
        <begin position="557"/>
        <end position="590"/>
    </location>
</feature>
<feature type="domain" description="Protein kinase" evidence="15">
    <location>
        <begin position="266"/>
        <end position="546"/>
    </location>
</feature>
<keyword evidence="17" id="KW-0648">Protein biosynthesis</keyword>
<comment type="caution">
    <text evidence="17">The sequence shown here is derived from an EMBL/GenBank/DDBJ whole genome shotgun (WGS) entry which is preliminary data.</text>
</comment>
<protein>
    <recommendedName>
        <fullName evidence="1">non-specific serine/threonine protein kinase</fullName>
        <ecNumber evidence="1">2.7.11.1</ecNumber>
    </recommendedName>
</protein>
<feature type="compositionally biased region" description="Basic and acidic residues" evidence="14">
    <location>
        <begin position="168"/>
        <end position="223"/>
    </location>
</feature>
<dbReference type="Gene3D" id="3.30.930.10">
    <property type="entry name" value="Bira Bifunctional Protein, Domain 2"/>
    <property type="match status" value="1"/>
</dbReference>
<evidence type="ECO:0000313" key="18">
    <source>
        <dbReference type="Proteomes" id="UP001320420"/>
    </source>
</evidence>
<dbReference type="PROSITE" id="PS00108">
    <property type="entry name" value="PROTEIN_KINASE_ST"/>
    <property type="match status" value="1"/>
</dbReference>
<feature type="region of interest" description="Disordered" evidence="14">
    <location>
        <begin position="667"/>
        <end position="763"/>
    </location>
</feature>
<evidence type="ECO:0000259" key="16">
    <source>
        <dbReference type="PROSITE" id="PS50908"/>
    </source>
</evidence>
<comment type="catalytic activity">
    <reaction evidence="9">
        <text>L-seryl-[protein] + ATP = O-phospho-L-seryl-[protein] + ADP + H(+)</text>
        <dbReference type="Rhea" id="RHEA:17989"/>
        <dbReference type="Rhea" id="RHEA-COMP:9863"/>
        <dbReference type="Rhea" id="RHEA-COMP:11604"/>
        <dbReference type="ChEBI" id="CHEBI:15378"/>
        <dbReference type="ChEBI" id="CHEBI:29999"/>
        <dbReference type="ChEBI" id="CHEBI:30616"/>
        <dbReference type="ChEBI" id="CHEBI:83421"/>
        <dbReference type="ChEBI" id="CHEBI:456216"/>
        <dbReference type="EC" id="2.7.11.1"/>
    </reaction>
</comment>